<evidence type="ECO:0000313" key="2">
    <source>
        <dbReference type="Proteomes" id="UP000007819"/>
    </source>
</evidence>
<name>A0A8R2NPQ7_ACYPI</name>
<accession>A0A8R2NPQ7</accession>
<dbReference type="GeneID" id="107883013"/>
<protein>
    <submittedName>
        <fullName evidence="1">Uncharacterized protein</fullName>
    </submittedName>
</protein>
<sequence length="219" mass="24574">MEYKSGEFSTPSAVKQRQTKKRWVIATFPDSNNFSVIPTNWVLKTVDGSGNILVKCVWPPSTLQVTSDVLKEGLEPTDNWGTYRIKLHENGKEYSDFGKAWHTHVTLSDQSASEVEQQIINKTKNKRMWGQSSVSQIVANSDTSSDEDINILPHSKIVKSSQTAVLSEQNIVETIGDTNSGPQYCQLNNINCIPSSSRANELMNMPEPRRFNMPEVIVK</sequence>
<dbReference type="EnsemblMetazoa" id="XM_029487024.1">
    <property type="protein sequence ID" value="XP_029342884.1"/>
    <property type="gene ID" value="LOC107883013"/>
</dbReference>
<keyword evidence="2" id="KW-1185">Reference proteome</keyword>
<organism evidence="1 2">
    <name type="scientific">Acyrthosiphon pisum</name>
    <name type="common">Pea aphid</name>
    <dbReference type="NCBI Taxonomy" id="7029"/>
    <lineage>
        <taxon>Eukaryota</taxon>
        <taxon>Metazoa</taxon>
        <taxon>Ecdysozoa</taxon>
        <taxon>Arthropoda</taxon>
        <taxon>Hexapoda</taxon>
        <taxon>Insecta</taxon>
        <taxon>Pterygota</taxon>
        <taxon>Neoptera</taxon>
        <taxon>Paraneoptera</taxon>
        <taxon>Hemiptera</taxon>
        <taxon>Sternorrhyncha</taxon>
        <taxon>Aphidomorpha</taxon>
        <taxon>Aphidoidea</taxon>
        <taxon>Aphididae</taxon>
        <taxon>Macrosiphini</taxon>
        <taxon>Acyrthosiphon</taxon>
    </lineage>
</organism>
<dbReference type="RefSeq" id="XP_029342884.1">
    <property type="nucleotide sequence ID" value="XM_029487024.1"/>
</dbReference>
<proteinExistence type="predicted"/>
<reference evidence="1" key="2">
    <citation type="submission" date="2022-06" db="UniProtKB">
        <authorList>
            <consortium name="EnsemblMetazoa"/>
        </authorList>
    </citation>
    <scope>IDENTIFICATION</scope>
</reference>
<evidence type="ECO:0000313" key="1">
    <source>
        <dbReference type="EnsemblMetazoa" id="XP_029342884.1"/>
    </source>
</evidence>
<dbReference type="KEGG" id="api:107883013"/>
<dbReference type="Proteomes" id="UP000007819">
    <property type="component" value="Chromosome A1"/>
</dbReference>
<dbReference type="AlphaFoldDB" id="A0A8R2NPQ7"/>
<dbReference type="OrthoDB" id="6616182at2759"/>
<reference evidence="2" key="1">
    <citation type="submission" date="2010-06" db="EMBL/GenBank/DDBJ databases">
        <authorList>
            <person name="Jiang H."/>
            <person name="Abraham K."/>
            <person name="Ali S."/>
            <person name="Alsbrooks S.L."/>
            <person name="Anim B.N."/>
            <person name="Anosike U.S."/>
            <person name="Attaway T."/>
            <person name="Bandaranaike D.P."/>
            <person name="Battles P.K."/>
            <person name="Bell S.N."/>
            <person name="Bell A.V."/>
            <person name="Beltran B."/>
            <person name="Bickham C."/>
            <person name="Bustamante Y."/>
            <person name="Caleb T."/>
            <person name="Canada A."/>
            <person name="Cardenas V."/>
            <person name="Carter K."/>
            <person name="Chacko J."/>
            <person name="Chandrabose M.N."/>
            <person name="Chavez D."/>
            <person name="Chavez A."/>
            <person name="Chen L."/>
            <person name="Chu H.-S."/>
            <person name="Claassen K.J."/>
            <person name="Cockrell R."/>
            <person name="Collins M."/>
            <person name="Cooper J.A."/>
            <person name="Cree A."/>
            <person name="Curry S.M."/>
            <person name="Da Y."/>
            <person name="Dao M.D."/>
            <person name="Das B."/>
            <person name="Davila M.-L."/>
            <person name="Davy-Carroll L."/>
            <person name="Denson S."/>
            <person name="Dinh H."/>
            <person name="Ebong V.E."/>
            <person name="Edwards J.R."/>
            <person name="Egan A."/>
            <person name="El-Daye J."/>
            <person name="Escobedo L."/>
            <person name="Fernandez S."/>
            <person name="Fernando P.R."/>
            <person name="Flagg N."/>
            <person name="Forbes L.D."/>
            <person name="Fowler R.G."/>
            <person name="Fu Q."/>
            <person name="Gabisi R.A."/>
            <person name="Ganer J."/>
            <person name="Garbino Pronczuk A."/>
            <person name="Garcia R.M."/>
            <person name="Garner T."/>
            <person name="Garrett T.E."/>
            <person name="Gonzalez D.A."/>
            <person name="Hamid H."/>
            <person name="Hawkins E.S."/>
            <person name="Hirani K."/>
            <person name="Hogues M.E."/>
            <person name="Hollins B."/>
            <person name="Hsiao C.-H."/>
            <person name="Jabil R."/>
            <person name="James M.L."/>
            <person name="Jhangiani S.N."/>
            <person name="Johnson B."/>
            <person name="Johnson Q."/>
            <person name="Joshi V."/>
            <person name="Kalu J.B."/>
            <person name="Kam C."/>
            <person name="Kashfia A."/>
            <person name="Keebler J."/>
            <person name="Kisamo H."/>
            <person name="Kovar C.L."/>
            <person name="Lago L.A."/>
            <person name="Lai C.-Y."/>
            <person name="Laidlaw J."/>
            <person name="Lara F."/>
            <person name="Le T.-K."/>
            <person name="Lee S.L."/>
            <person name="Legall F.H."/>
            <person name="Lemon S.J."/>
            <person name="Lewis L.R."/>
            <person name="Li B."/>
            <person name="Liu Y."/>
            <person name="Liu Y.-S."/>
            <person name="Lopez J."/>
            <person name="Lozado R.J."/>
            <person name="Lu J."/>
            <person name="Madu R.C."/>
            <person name="Maheshwari M."/>
            <person name="Maheshwari R."/>
            <person name="Malloy K."/>
            <person name="Martinez E."/>
            <person name="Mathew T."/>
            <person name="Mercado I.C."/>
            <person name="Mercado C."/>
            <person name="Meyer B."/>
            <person name="Montgomery K."/>
            <person name="Morgan M.B."/>
            <person name="Munidasa M."/>
            <person name="Nazareth L.V."/>
            <person name="Nelson J."/>
            <person name="Ng B.M."/>
            <person name="Nguyen N.B."/>
            <person name="Nguyen P.Q."/>
            <person name="Nguyen T."/>
            <person name="Obregon M."/>
            <person name="Okwuonu G.O."/>
            <person name="Onwere C.G."/>
            <person name="Orozco G."/>
            <person name="Parra A."/>
            <person name="Patel S."/>
            <person name="Patil S."/>
            <person name="Perez A."/>
            <person name="Perez Y."/>
            <person name="Pham C."/>
            <person name="Primus E.L."/>
            <person name="Pu L.-L."/>
            <person name="Puazo M."/>
            <person name="Qin X."/>
            <person name="Quiroz J.B."/>
            <person name="Reese J."/>
            <person name="Richards S."/>
            <person name="Rives C.M."/>
            <person name="Robberts R."/>
            <person name="Ruiz S.J."/>
            <person name="Ruiz M.J."/>
            <person name="Santibanez J."/>
            <person name="Schneider B.W."/>
            <person name="Sisson I."/>
            <person name="Smith M."/>
            <person name="Sodergren E."/>
            <person name="Song X.-Z."/>
            <person name="Song B.B."/>
            <person name="Summersgill H."/>
            <person name="Thelus R."/>
            <person name="Thornton R.D."/>
            <person name="Trejos Z.Y."/>
            <person name="Usmani K."/>
            <person name="Vattathil S."/>
            <person name="Villasana D."/>
            <person name="Walker D.L."/>
            <person name="Wang S."/>
            <person name="Wang K."/>
            <person name="White C.S."/>
            <person name="Williams A.C."/>
            <person name="Williamson J."/>
            <person name="Wilson K."/>
            <person name="Woghiren I.O."/>
            <person name="Woodworth J.R."/>
            <person name="Worley K.C."/>
            <person name="Wright R.A."/>
            <person name="Wu W."/>
            <person name="Young L."/>
            <person name="Zhang L."/>
            <person name="Zhang J."/>
            <person name="Zhu Y."/>
            <person name="Muzny D.M."/>
            <person name="Weinstock G."/>
            <person name="Gibbs R.A."/>
        </authorList>
    </citation>
    <scope>NUCLEOTIDE SEQUENCE [LARGE SCALE GENOMIC DNA]</scope>
    <source>
        <strain evidence="2">LSR1</strain>
    </source>
</reference>